<dbReference type="InterPro" id="IPR056647">
    <property type="entry name" value="DUF7745"/>
</dbReference>
<dbReference type="Proteomes" id="UP000257109">
    <property type="component" value="Unassembled WGS sequence"/>
</dbReference>
<dbReference type="InterPro" id="IPR005162">
    <property type="entry name" value="Retrotrans_gag_dom"/>
</dbReference>
<feature type="domain" description="Retrotransposon gag" evidence="3">
    <location>
        <begin position="478"/>
        <end position="537"/>
    </location>
</feature>
<protein>
    <submittedName>
        <fullName evidence="5">Uncharacterized protein</fullName>
    </submittedName>
</protein>
<gene>
    <name evidence="5" type="ORF">CR513_23743</name>
</gene>
<feature type="domain" description="DUF7745" evidence="4">
    <location>
        <begin position="2"/>
        <end position="125"/>
    </location>
</feature>
<proteinExistence type="predicted"/>
<organism evidence="5 6">
    <name type="scientific">Mucuna pruriens</name>
    <name type="common">Velvet bean</name>
    <name type="synonym">Dolichos pruriens</name>
    <dbReference type="NCBI Taxonomy" id="157652"/>
    <lineage>
        <taxon>Eukaryota</taxon>
        <taxon>Viridiplantae</taxon>
        <taxon>Streptophyta</taxon>
        <taxon>Embryophyta</taxon>
        <taxon>Tracheophyta</taxon>
        <taxon>Spermatophyta</taxon>
        <taxon>Magnoliopsida</taxon>
        <taxon>eudicotyledons</taxon>
        <taxon>Gunneridae</taxon>
        <taxon>Pentapetalae</taxon>
        <taxon>rosids</taxon>
        <taxon>fabids</taxon>
        <taxon>Fabales</taxon>
        <taxon>Fabaceae</taxon>
        <taxon>Papilionoideae</taxon>
        <taxon>50 kb inversion clade</taxon>
        <taxon>NPAAA clade</taxon>
        <taxon>indigoferoid/millettioid clade</taxon>
        <taxon>Phaseoleae</taxon>
        <taxon>Mucuna</taxon>
    </lineage>
</organism>
<keyword evidence="1" id="KW-0175">Coiled coil</keyword>
<evidence type="ECO:0000313" key="6">
    <source>
        <dbReference type="Proteomes" id="UP000257109"/>
    </source>
</evidence>
<feature type="region of interest" description="Disordered" evidence="2">
    <location>
        <begin position="334"/>
        <end position="374"/>
    </location>
</feature>
<evidence type="ECO:0000256" key="2">
    <source>
        <dbReference type="SAM" id="MobiDB-lite"/>
    </source>
</evidence>
<dbReference type="PANTHER" id="PTHR33223:SF8">
    <property type="entry name" value="OS04G0172440 PROTEIN"/>
    <property type="match status" value="1"/>
</dbReference>
<evidence type="ECO:0000256" key="1">
    <source>
        <dbReference type="SAM" id="Coils"/>
    </source>
</evidence>
<feature type="compositionally biased region" description="Gly residues" evidence="2">
    <location>
        <begin position="356"/>
        <end position="366"/>
    </location>
</feature>
<dbReference type="AlphaFoldDB" id="A0A371GU09"/>
<accession>A0A371GU09</accession>
<dbReference type="PANTHER" id="PTHR33223">
    <property type="entry name" value="CCHC-TYPE DOMAIN-CONTAINING PROTEIN"/>
    <property type="match status" value="1"/>
</dbReference>
<comment type="caution">
    <text evidence="5">The sequence shown here is derived from an EMBL/GenBank/DDBJ whole genome shotgun (WGS) entry which is preliminary data.</text>
</comment>
<name>A0A371GU09_MUCPR</name>
<feature type="coiled-coil region" evidence="1">
    <location>
        <begin position="222"/>
        <end position="319"/>
    </location>
</feature>
<evidence type="ECO:0000259" key="3">
    <source>
        <dbReference type="Pfam" id="PF03732"/>
    </source>
</evidence>
<sequence length="538" mass="61025">MTKEQWVRQLGEATERTIRWYPVWNERQEMITSCGDYPNVPLLGTQGAINYNPELTARQAGFPMVSSPIQEVLTPLWVEGTQAHKGEHHRKIRQAWTRVVRQGATWRTRSCGASPEYRAWLEQRVHLVGLPWGSIQHQDQATQVYEIQETLQVEALQGTLEQMKTEQGTLKRKLETALEEARQERRLSDEFSKKARVEESRLKIGQCLKAADQEMCSSRAERDQLVAEKEQLEKTVATLKARDAEREDEMRALQERVLLLEEELKAAQLSKEHLQNQRRSGLLALVEARGKIDEARSQLEELKKILESWKQRCQDIADEAEIQVRAATICQTSMARQPGTDRHPPAPQEQPAGNTSGLGWGQGSGSGPFPTPGATVYYHPPLEAGRVLGSTPEPILLGSDKINALEERMRAIEGTSSHGIDAANLCLVPDIELPADFKVPKFEKYKGSSCPRVHLAMYCRKMAPYTQQDKILMHCFQDSLSGAALRWYVGLDNGHIKTWRDLADAFLRQYKYNEDMAPDRSRLQNLSKVDAEGFKDYA</sequence>
<dbReference type="EMBL" id="QJKJ01004496">
    <property type="protein sequence ID" value="RDX93933.1"/>
    <property type="molecule type" value="Genomic_DNA"/>
</dbReference>
<feature type="coiled-coil region" evidence="1">
    <location>
        <begin position="153"/>
        <end position="184"/>
    </location>
</feature>
<evidence type="ECO:0000259" key="4">
    <source>
        <dbReference type="Pfam" id="PF24924"/>
    </source>
</evidence>
<reference evidence="5" key="1">
    <citation type="submission" date="2018-05" db="EMBL/GenBank/DDBJ databases">
        <title>Draft genome of Mucuna pruriens seed.</title>
        <authorList>
            <person name="Nnadi N.E."/>
            <person name="Vos R."/>
            <person name="Hasami M.H."/>
            <person name="Devisetty U.K."/>
            <person name="Aguiy J.C."/>
        </authorList>
    </citation>
    <scope>NUCLEOTIDE SEQUENCE [LARGE SCALE GENOMIC DNA]</scope>
    <source>
        <strain evidence="5">JCA_2017</strain>
    </source>
</reference>
<keyword evidence="6" id="KW-1185">Reference proteome</keyword>
<dbReference type="OrthoDB" id="1750196at2759"/>
<dbReference type="Pfam" id="PF03732">
    <property type="entry name" value="Retrotrans_gag"/>
    <property type="match status" value="1"/>
</dbReference>
<evidence type="ECO:0000313" key="5">
    <source>
        <dbReference type="EMBL" id="RDX93933.1"/>
    </source>
</evidence>
<feature type="non-terminal residue" evidence="5">
    <location>
        <position position="1"/>
    </location>
</feature>
<dbReference type="Pfam" id="PF24924">
    <property type="entry name" value="DUF7745"/>
    <property type="match status" value="1"/>
</dbReference>